<evidence type="ECO:0000313" key="1">
    <source>
        <dbReference type="EMBL" id="KVE25789.1"/>
    </source>
</evidence>
<evidence type="ECO:0000313" key="2">
    <source>
        <dbReference type="Proteomes" id="UP000062788"/>
    </source>
</evidence>
<accession>A0A124P8M2</accession>
<protein>
    <submittedName>
        <fullName evidence="1">Uncharacterized protein</fullName>
    </submittedName>
</protein>
<keyword evidence="2" id="KW-1185">Reference proteome</keyword>
<comment type="caution">
    <text evidence="1">The sequence shown here is derived from an EMBL/GenBank/DDBJ whole genome shotgun (WGS) entry which is preliminary data.</text>
</comment>
<name>A0A124P8M2_9BURK</name>
<dbReference type="EMBL" id="LOWA01000037">
    <property type="protein sequence ID" value="KVE25789.1"/>
    <property type="molecule type" value="Genomic_DNA"/>
</dbReference>
<dbReference type="Proteomes" id="UP000062788">
    <property type="component" value="Unassembled WGS sequence"/>
</dbReference>
<sequence>MSSGAPARWFASTFRAPVLDCECQSRRAPFIGSQVMRASCRFRAAVVERLSSDDAAALPGR</sequence>
<reference evidence="1 2" key="1">
    <citation type="submission" date="2015-11" db="EMBL/GenBank/DDBJ databases">
        <title>Expanding the genomic diversity of Burkholderia species for the development of highly accurate diagnostics.</title>
        <authorList>
            <person name="Sahl J."/>
            <person name="Keim P."/>
            <person name="Wagner D."/>
        </authorList>
    </citation>
    <scope>NUCLEOTIDE SEQUENCE [LARGE SCALE GENOMIC DNA]</scope>
    <source>
        <strain evidence="1 2">TSV85</strain>
    </source>
</reference>
<gene>
    <name evidence="1" type="ORF">WS67_18035</name>
</gene>
<proteinExistence type="predicted"/>
<organism evidence="1 2">
    <name type="scientific">Burkholderia singularis</name>
    <dbReference type="NCBI Taxonomy" id="1503053"/>
    <lineage>
        <taxon>Bacteria</taxon>
        <taxon>Pseudomonadati</taxon>
        <taxon>Pseudomonadota</taxon>
        <taxon>Betaproteobacteria</taxon>
        <taxon>Burkholderiales</taxon>
        <taxon>Burkholderiaceae</taxon>
        <taxon>Burkholderia</taxon>
        <taxon>pseudomallei group</taxon>
    </lineage>
</organism>
<dbReference type="AlphaFoldDB" id="A0A124P8M2"/>